<keyword evidence="1" id="KW-1133">Transmembrane helix</keyword>
<accession>A0A3N5AYP0</accession>
<dbReference type="OrthoDB" id="2195098at2"/>
<comment type="caution">
    <text evidence="2">The sequence shown here is derived from an EMBL/GenBank/DDBJ whole genome shotgun (WGS) entry which is preliminary data.</text>
</comment>
<proteinExistence type="predicted"/>
<evidence type="ECO:0000313" key="2">
    <source>
        <dbReference type="EMBL" id="RPF50087.1"/>
    </source>
</evidence>
<dbReference type="InterPro" id="IPR014721">
    <property type="entry name" value="Ribsml_uS5_D2-typ_fold_subgr"/>
</dbReference>
<name>A0A3N5AYP0_9BACI</name>
<dbReference type="InterPro" id="IPR020568">
    <property type="entry name" value="Ribosomal_Su5_D2-typ_SF"/>
</dbReference>
<dbReference type="Proteomes" id="UP000276443">
    <property type="component" value="Unassembled WGS sequence"/>
</dbReference>
<reference evidence="2 3" key="1">
    <citation type="submission" date="2018-11" db="EMBL/GenBank/DDBJ databases">
        <title>Genomic Encyclopedia of Type Strains, Phase IV (KMG-IV): sequencing the most valuable type-strain genomes for metagenomic binning, comparative biology and taxonomic classification.</title>
        <authorList>
            <person name="Goeker M."/>
        </authorList>
    </citation>
    <scope>NUCLEOTIDE SEQUENCE [LARGE SCALE GENOMIC DNA]</scope>
    <source>
        <strain evidence="2 3">DSM 18090</strain>
    </source>
</reference>
<dbReference type="EMBL" id="RKRF01000014">
    <property type="protein sequence ID" value="RPF50087.1"/>
    <property type="molecule type" value="Genomic_DNA"/>
</dbReference>
<dbReference type="Gene3D" id="3.30.230.10">
    <property type="match status" value="1"/>
</dbReference>
<keyword evidence="3" id="KW-1185">Reference proteome</keyword>
<feature type="transmembrane region" description="Helical" evidence="1">
    <location>
        <begin position="12"/>
        <end position="31"/>
    </location>
</feature>
<gene>
    <name evidence="2" type="ORF">EDC24_2904</name>
</gene>
<protein>
    <submittedName>
        <fullName evidence="2">PDZ domain-containing protein</fullName>
    </submittedName>
</protein>
<keyword evidence="1" id="KW-0472">Membrane</keyword>
<evidence type="ECO:0000313" key="3">
    <source>
        <dbReference type="Proteomes" id="UP000276443"/>
    </source>
</evidence>
<dbReference type="RefSeq" id="WP_124223707.1">
    <property type="nucleotide sequence ID" value="NZ_RKRF01000014.1"/>
</dbReference>
<dbReference type="AlphaFoldDB" id="A0A3N5AYP0"/>
<evidence type="ECO:0000256" key="1">
    <source>
        <dbReference type="SAM" id="Phobius"/>
    </source>
</evidence>
<sequence length="252" mass="28640">MLLLKKLTINKEAKISTLLLMIPLIITLLLFTPVQEEFITKGDIEPVTELGVEGSVYFTYVHSGFVENYLDKISLGIQYNNIEFIPLSDEEYEYYTSEYTEDDQYYKEQTIANAVNVTSDSESEPKHRDRIADIIYEAREYYGDSFGLMIAIGLIEEELSMDYSRNGSFLISGTGTIEADHTVGSVGAIRHKLLTAEENGVDIFFMPKDEIYYGETSNQREAINVLEKEDLDLDVVFVSTLEEALNVLEDLN</sequence>
<keyword evidence="1" id="KW-0812">Transmembrane</keyword>
<dbReference type="SUPFAM" id="SSF54211">
    <property type="entry name" value="Ribosomal protein S5 domain 2-like"/>
    <property type="match status" value="1"/>
</dbReference>
<organism evidence="2 3">
    <name type="scientific">Aquisalibacillus elongatus</name>
    <dbReference type="NCBI Taxonomy" id="485577"/>
    <lineage>
        <taxon>Bacteria</taxon>
        <taxon>Bacillati</taxon>
        <taxon>Bacillota</taxon>
        <taxon>Bacilli</taxon>
        <taxon>Bacillales</taxon>
        <taxon>Bacillaceae</taxon>
        <taxon>Aquisalibacillus</taxon>
    </lineage>
</organism>